<dbReference type="AlphaFoldDB" id="A0A1G2HIS1"/>
<evidence type="ECO:0000313" key="2">
    <source>
        <dbReference type="EMBL" id="OGZ62299.1"/>
    </source>
</evidence>
<evidence type="ECO:0000259" key="1">
    <source>
        <dbReference type="Pfam" id="PF04480"/>
    </source>
</evidence>
<sequence>MDSKFLYNNKSLKERRKELRNHQTPAEKILWGYISKNKIKRLRFLRQYGVGPYVIDFYCPKIRLGVELDGNVHKEKENKIYDKDREKFLRNLDIEIIRFWNSDVLNNMEDVLDKLLNKIEQMSNK</sequence>
<proteinExistence type="predicted"/>
<evidence type="ECO:0000313" key="3">
    <source>
        <dbReference type="Proteomes" id="UP000178991"/>
    </source>
</evidence>
<dbReference type="InterPro" id="IPR047216">
    <property type="entry name" value="Endonuclease_DUF559_bact"/>
</dbReference>
<name>A0A1G2HIS1_9BACT</name>
<organism evidence="2 3">
    <name type="scientific">Candidatus Staskawiczbacteria bacterium RIFCSPHIGHO2_01_FULL_34_27</name>
    <dbReference type="NCBI Taxonomy" id="1802199"/>
    <lineage>
        <taxon>Bacteria</taxon>
        <taxon>Candidatus Staskawicziibacteriota</taxon>
    </lineage>
</organism>
<dbReference type="CDD" id="cd01038">
    <property type="entry name" value="Endonuclease_DUF559"/>
    <property type="match status" value="1"/>
</dbReference>
<dbReference type="Pfam" id="PF04480">
    <property type="entry name" value="DUF559"/>
    <property type="match status" value="1"/>
</dbReference>
<accession>A0A1G2HIS1</accession>
<dbReference type="Gene3D" id="3.40.960.10">
    <property type="entry name" value="VSR Endonuclease"/>
    <property type="match status" value="1"/>
</dbReference>
<dbReference type="EMBL" id="MHOL01000024">
    <property type="protein sequence ID" value="OGZ62299.1"/>
    <property type="molecule type" value="Genomic_DNA"/>
</dbReference>
<dbReference type="Proteomes" id="UP000178991">
    <property type="component" value="Unassembled WGS sequence"/>
</dbReference>
<dbReference type="SUPFAM" id="SSF52980">
    <property type="entry name" value="Restriction endonuclease-like"/>
    <property type="match status" value="1"/>
</dbReference>
<gene>
    <name evidence="2" type="ORF">A2639_01705</name>
</gene>
<dbReference type="InterPro" id="IPR011335">
    <property type="entry name" value="Restrct_endonuc-II-like"/>
</dbReference>
<dbReference type="InterPro" id="IPR007569">
    <property type="entry name" value="DUF559"/>
</dbReference>
<comment type="caution">
    <text evidence="2">The sequence shown here is derived from an EMBL/GenBank/DDBJ whole genome shotgun (WGS) entry which is preliminary data.</text>
</comment>
<feature type="domain" description="DUF559" evidence="1">
    <location>
        <begin position="12"/>
        <end position="119"/>
    </location>
</feature>
<protein>
    <recommendedName>
        <fullName evidence="1">DUF559 domain-containing protein</fullName>
    </recommendedName>
</protein>
<dbReference type="PANTHER" id="PTHR38590:SF1">
    <property type="entry name" value="BLL0828 PROTEIN"/>
    <property type="match status" value="1"/>
</dbReference>
<dbReference type="PANTHER" id="PTHR38590">
    <property type="entry name" value="BLL0828 PROTEIN"/>
    <property type="match status" value="1"/>
</dbReference>
<reference evidence="2 3" key="1">
    <citation type="journal article" date="2016" name="Nat. Commun.">
        <title>Thousands of microbial genomes shed light on interconnected biogeochemical processes in an aquifer system.</title>
        <authorList>
            <person name="Anantharaman K."/>
            <person name="Brown C.T."/>
            <person name="Hug L.A."/>
            <person name="Sharon I."/>
            <person name="Castelle C.J."/>
            <person name="Probst A.J."/>
            <person name="Thomas B.C."/>
            <person name="Singh A."/>
            <person name="Wilkins M.J."/>
            <person name="Karaoz U."/>
            <person name="Brodie E.L."/>
            <person name="Williams K.H."/>
            <person name="Hubbard S.S."/>
            <person name="Banfield J.F."/>
        </authorList>
    </citation>
    <scope>NUCLEOTIDE SEQUENCE [LARGE SCALE GENOMIC DNA]</scope>
</reference>